<evidence type="ECO:0008006" key="3">
    <source>
        <dbReference type="Google" id="ProtNLM"/>
    </source>
</evidence>
<proteinExistence type="predicted"/>
<evidence type="ECO:0000313" key="2">
    <source>
        <dbReference type="Proteomes" id="UP000243053"/>
    </source>
</evidence>
<accession>A0A1Y5E947</accession>
<dbReference type="AlphaFoldDB" id="A0A1Y5E947"/>
<gene>
    <name evidence="1" type="ORF">A9Q75_14670</name>
</gene>
<name>A0A1Y5E947_COLPS</name>
<dbReference type="SUPFAM" id="SSF81901">
    <property type="entry name" value="HCP-like"/>
    <property type="match status" value="1"/>
</dbReference>
<protein>
    <recommendedName>
        <fullName evidence="3">Lipoprotein</fullName>
    </recommendedName>
</protein>
<dbReference type="EMBL" id="MAAF01000084">
    <property type="protein sequence ID" value="OUR77976.1"/>
    <property type="molecule type" value="Genomic_DNA"/>
</dbReference>
<reference evidence="2" key="1">
    <citation type="journal article" date="2017" name="Proc. Natl. Acad. Sci. U.S.A.">
        <title>Simulation of Deepwater Horizon oil plume reveals substrate specialization within a complex community of hydrocarbon degraders.</title>
        <authorList>
            <person name="Hu P."/>
            <person name="Dubinsky E.A."/>
            <person name="Probst A.J."/>
            <person name="Wang J."/>
            <person name="Sieber C.M.K."/>
            <person name="Tom L.M."/>
            <person name="Gardinali P."/>
            <person name="Banfield J.F."/>
            <person name="Atlas R.M."/>
            <person name="Andersen G.L."/>
        </authorList>
    </citation>
    <scope>NUCLEOTIDE SEQUENCE [LARGE SCALE GENOMIC DNA]</scope>
</reference>
<comment type="caution">
    <text evidence="1">The sequence shown here is derived from an EMBL/GenBank/DDBJ whole genome shotgun (WGS) entry which is preliminary data.</text>
</comment>
<dbReference type="PROSITE" id="PS51257">
    <property type="entry name" value="PROKAR_LIPOPROTEIN"/>
    <property type="match status" value="1"/>
</dbReference>
<dbReference type="Proteomes" id="UP000243053">
    <property type="component" value="Unassembled WGS sequence"/>
</dbReference>
<dbReference type="InterPro" id="IPR021372">
    <property type="entry name" value="DUF2989"/>
</dbReference>
<dbReference type="Pfam" id="PF11207">
    <property type="entry name" value="DUF2989"/>
    <property type="match status" value="1"/>
</dbReference>
<evidence type="ECO:0000313" key="1">
    <source>
        <dbReference type="EMBL" id="OUR77976.1"/>
    </source>
</evidence>
<organism evidence="1 2">
    <name type="scientific">Colwellia psychrerythraea</name>
    <name type="common">Vibrio psychroerythus</name>
    <dbReference type="NCBI Taxonomy" id="28229"/>
    <lineage>
        <taxon>Bacteria</taxon>
        <taxon>Pseudomonadati</taxon>
        <taxon>Pseudomonadota</taxon>
        <taxon>Gammaproteobacteria</taxon>
        <taxon>Alteromonadales</taxon>
        <taxon>Colwelliaceae</taxon>
        <taxon>Colwellia</taxon>
    </lineage>
</organism>
<sequence>MKCGSAFLALFLTGCGDNVNLAQLCQDNEEICNEFGQDSWCKSQRIDVALNRIKVKNDNLDTGKYNLLIAYEGYIKCMSLASQIQHIKLKEKTTLRKNNLLKAKANLSLLSEQSANSKHPHLLYYYWSRESNKLALEEFLALEGSAILENSTAQYHLATYYIKRNTKKTLGLLYRALELHPPGTNLSPEVLQTLATIFTQKKQYKQAYIWLRTYQLLLDKPDDMIETNLNGYQQAKKLDADFLDKVASTTLAKIEAGKFTSPNY</sequence>